<dbReference type="SUPFAM" id="SSF53335">
    <property type="entry name" value="S-adenosyl-L-methionine-dependent methyltransferases"/>
    <property type="match status" value="1"/>
</dbReference>
<protein>
    <submittedName>
        <fullName evidence="1">Histamine n methyltransferase</fullName>
    </submittedName>
</protein>
<dbReference type="Pfam" id="PF13489">
    <property type="entry name" value="Methyltransf_23"/>
    <property type="match status" value="1"/>
</dbReference>
<accession>A0A7G7LK83</accession>
<name>A0A7G7LK83_HOFMI</name>
<dbReference type="EMBL" id="MT657941">
    <property type="protein sequence ID" value="QNG40900.1"/>
    <property type="molecule type" value="mRNA"/>
</dbReference>
<organism evidence="1">
    <name type="scientific">Hofstenia miamia</name>
    <name type="common">Three-banded panther worm</name>
    <dbReference type="NCBI Taxonomy" id="442651"/>
    <lineage>
        <taxon>Eukaryota</taxon>
        <taxon>Metazoa</taxon>
        <taxon>Xenacoelomorpha</taxon>
        <taxon>Acoelomorpha</taxon>
        <taxon>Acoela</taxon>
        <taxon>Hofsteniidae</taxon>
        <taxon>Hofstenia</taxon>
    </lineage>
</organism>
<sequence length="288" mass="32799">MSGLVSLYADEDRYMKSFNVFLKNSSEHASMIKWIKHSLCKSINNLEGCADKEFLSVGSGNGELDVIILEEILKIIPRFNVTFVDPSHEQIDKCKTTIAMVKANSKAWDQVKVEFVEDTIEAFYEENSMRRFDFIYMVQMLYYVKDYKQVLQNILGMMRDSKSYGIILHVSSNSGYAKVWKNFSGRLPQNDSCNYVTANDITNVLATFHSPYSNTEISSDFKIFEDLLTTEEGKLAVDFITEAAYFVDNGDKGLVEDVIDLIKSNSCSRYSGDALCFNNNLSSIVFRK</sequence>
<keyword evidence="1" id="KW-0489">Methyltransferase</keyword>
<dbReference type="AlphaFoldDB" id="A0A7G7LK83"/>
<keyword evidence="1" id="KW-0808">Transferase</keyword>
<proteinExistence type="evidence at transcript level"/>
<dbReference type="GO" id="GO:0008168">
    <property type="term" value="F:methyltransferase activity"/>
    <property type="evidence" value="ECO:0007669"/>
    <property type="project" value="UniProtKB-KW"/>
</dbReference>
<dbReference type="InterPro" id="IPR029063">
    <property type="entry name" value="SAM-dependent_MTases_sf"/>
</dbReference>
<gene>
    <name evidence="1" type="primary">hnmt</name>
</gene>
<dbReference type="GO" id="GO:0032259">
    <property type="term" value="P:methylation"/>
    <property type="evidence" value="ECO:0007669"/>
    <property type="project" value="UniProtKB-KW"/>
</dbReference>
<evidence type="ECO:0000313" key="1">
    <source>
        <dbReference type="EMBL" id="QNG40900.1"/>
    </source>
</evidence>
<reference evidence="1" key="1">
    <citation type="journal article" date="2020" name="Proc. R. Soc. B">
        <title>Neural architecture and regeneration in the acoel Hofstenia miamia.</title>
        <authorList>
            <person name="Hulett R.E."/>
            <person name="Potter D."/>
            <person name="Srivastava M."/>
        </authorList>
    </citation>
    <scope>NUCLEOTIDE SEQUENCE</scope>
</reference>
<dbReference type="Gene3D" id="3.40.50.150">
    <property type="entry name" value="Vaccinia Virus protein VP39"/>
    <property type="match status" value="1"/>
</dbReference>